<proteinExistence type="predicted"/>
<dbReference type="OrthoDB" id="10590503at2759"/>
<keyword evidence="2" id="KW-1185">Reference proteome</keyword>
<organism evidence="1 2">
    <name type="scientific">Funneliformis geosporum</name>
    <dbReference type="NCBI Taxonomy" id="1117311"/>
    <lineage>
        <taxon>Eukaryota</taxon>
        <taxon>Fungi</taxon>
        <taxon>Fungi incertae sedis</taxon>
        <taxon>Mucoromycota</taxon>
        <taxon>Glomeromycotina</taxon>
        <taxon>Glomeromycetes</taxon>
        <taxon>Glomerales</taxon>
        <taxon>Glomeraceae</taxon>
        <taxon>Funneliformis</taxon>
    </lineage>
</organism>
<dbReference type="GO" id="GO:0030544">
    <property type="term" value="F:Hsp70 protein binding"/>
    <property type="evidence" value="ECO:0007669"/>
    <property type="project" value="TreeGrafter"/>
</dbReference>
<accession>A0A9W4WXE8</accession>
<gene>
    <name evidence="1" type="ORF">FWILDA_LOCUS16188</name>
</gene>
<evidence type="ECO:0000313" key="2">
    <source>
        <dbReference type="Proteomes" id="UP001153678"/>
    </source>
</evidence>
<dbReference type="AlphaFoldDB" id="A0A9W4WXE8"/>
<protein>
    <submittedName>
        <fullName evidence="1">8836_t:CDS:1</fullName>
    </submittedName>
</protein>
<comment type="caution">
    <text evidence="1">The sequence shown here is derived from an EMBL/GenBank/DDBJ whole genome shotgun (WGS) entry which is preliminary data.</text>
</comment>
<evidence type="ECO:0000313" key="1">
    <source>
        <dbReference type="EMBL" id="CAI2193663.1"/>
    </source>
</evidence>
<dbReference type="InterPro" id="IPR052972">
    <property type="entry name" value="Sacsin_chaperone_reg"/>
</dbReference>
<name>A0A9W4WXE8_9GLOM</name>
<dbReference type="PANTHER" id="PTHR15600">
    <property type="entry name" value="SACSIN"/>
    <property type="match status" value="1"/>
</dbReference>
<dbReference type="Proteomes" id="UP001153678">
    <property type="component" value="Unassembled WGS sequence"/>
</dbReference>
<reference evidence="1" key="1">
    <citation type="submission" date="2022-08" db="EMBL/GenBank/DDBJ databases">
        <authorList>
            <person name="Kallberg Y."/>
            <person name="Tangrot J."/>
            <person name="Rosling A."/>
        </authorList>
    </citation>
    <scope>NUCLEOTIDE SEQUENCE</scope>
    <source>
        <strain evidence="1">Wild A</strain>
    </source>
</reference>
<dbReference type="PANTHER" id="PTHR15600:SF42">
    <property type="entry name" value="SACSIN"/>
    <property type="match status" value="1"/>
</dbReference>
<sequence length="163" mass="19477">MKTILNKELIPTVDGVGNQIISKSKDYYYEEYEFLVCLVAPILNYNVKDENVLKHLGWNSCLDVRIVLEQLELCVIRVFNEQPPENLKEICNVIYIMLFKMMKIMKDDLENEPWIWYKDAFYSADKFIFRLPTEFENNKSLIVKLPSIHKRFYTLFKTMGVRF</sequence>
<dbReference type="EMBL" id="CAMKVN010009903">
    <property type="protein sequence ID" value="CAI2193663.1"/>
    <property type="molecule type" value="Genomic_DNA"/>
</dbReference>